<protein>
    <recommendedName>
        <fullName evidence="1">F-box domain-containing protein</fullName>
    </recommendedName>
</protein>
<dbReference type="AlphaFoldDB" id="A0A164STV2"/>
<dbReference type="InterPro" id="IPR036047">
    <property type="entry name" value="F-box-like_dom_sf"/>
</dbReference>
<feature type="domain" description="F-box" evidence="1">
    <location>
        <begin position="1"/>
        <end position="48"/>
    </location>
</feature>
<name>A0A164STV2_9AGAM</name>
<dbReference type="EMBL" id="KV419413">
    <property type="protein sequence ID" value="KZS91798.1"/>
    <property type="molecule type" value="Genomic_DNA"/>
</dbReference>
<dbReference type="PROSITE" id="PS50181">
    <property type="entry name" value="FBOX"/>
    <property type="match status" value="1"/>
</dbReference>
<proteinExistence type="predicted"/>
<dbReference type="InterPro" id="IPR001810">
    <property type="entry name" value="F-box_dom"/>
</dbReference>
<keyword evidence="3" id="KW-1185">Reference proteome</keyword>
<evidence type="ECO:0000313" key="3">
    <source>
        <dbReference type="Proteomes" id="UP000076722"/>
    </source>
</evidence>
<evidence type="ECO:0000259" key="1">
    <source>
        <dbReference type="PROSITE" id="PS50181"/>
    </source>
</evidence>
<dbReference type="Proteomes" id="UP000076722">
    <property type="component" value="Unassembled WGS sequence"/>
</dbReference>
<organism evidence="2 3">
    <name type="scientific">Sistotremastrum niveocremeum HHB9708</name>
    <dbReference type="NCBI Taxonomy" id="1314777"/>
    <lineage>
        <taxon>Eukaryota</taxon>
        <taxon>Fungi</taxon>
        <taxon>Dikarya</taxon>
        <taxon>Basidiomycota</taxon>
        <taxon>Agaricomycotina</taxon>
        <taxon>Agaricomycetes</taxon>
        <taxon>Sistotremastrales</taxon>
        <taxon>Sistotremastraceae</taxon>
        <taxon>Sertulicium</taxon>
        <taxon>Sertulicium niveocremeum</taxon>
    </lineage>
</organism>
<accession>A0A164STV2</accession>
<dbReference type="SUPFAM" id="SSF81383">
    <property type="entry name" value="F-box domain"/>
    <property type="match status" value="1"/>
</dbReference>
<reference evidence="2 3" key="1">
    <citation type="journal article" date="2016" name="Mol. Biol. Evol.">
        <title>Comparative Genomics of Early-Diverging Mushroom-Forming Fungi Provides Insights into the Origins of Lignocellulose Decay Capabilities.</title>
        <authorList>
            <person name="Nagy L.G."/>
            <person name="Riley R."/>
            <person name="Tritt A."/>
            <person name="Adam C."/>
            <person name="Daum C."/>
            <person name="Floudas D."/>
            <person name="Sun H."/>
            <person name="Yadav J.S."/>
            <person name="Pangilinan J."/>
            <person name="Larsson K.H."/>
            <person name="Matsuura K."/>
            <person name="Barry K."/>
            <person name="Labutti K."/>
            <person name="Kuo R."/>
            <person name="Ohm R.A."/>
            <person name="Bhattacharya S.S."/>
            <person name="Shirouzu T."/>
            <person name="Yoshinaga Y."/>
            <person name="Martin F.M."/>
            <person name="Grigoriev I.V."/>
            <person name="Hibbett D.S."/>
        </authorList>
    </citation>
    <scope>NUCLEOTIDE SEQUENCE [LARGE SCALE GENOMIC DNA]</scope>
    <source>
        <strain evidence="2 3">HHB9708</strain>
    </source>
</reference>
<evidence type="ECO:0000313" key="2">
    <source>
        <dbReference type="EMBL" id="KZS91798.1"/>
    </source>
</evidence>
<sequence>MPHLVDLPTELILAIIYGSSIDDIASFACTSRRLYYIIQRFRSAWSNSHDRYRLPFATGITLETAPLDALLPLALRAKHIQERWSQESVDPLYVRRVAEGPSSHYLHLPITGGSLRYIVPGNELAVFEQDDYLWLRLLISSSPAASYLLSWKNWRAFAVADDGAADYIRIAVVENGESCQRTPITHM</sequence>
<gene>
    <name evidence="2" type="ORF">SISNIDRAFT_159200</name>
</gene>